<evidence type="ECO:0000259" key="4">
    <source>
        <dbReference type="PROSITE" id="PS51084"/>
    </source>
</evidence>
<dbReference type="PRINTS" id="PR00332">
    <property type="entry name" value="HISTRIAD"/>
</dbReference>
<sequence>MSEVGVAPPEDMSKPTIFDKIISGDIPANVLFEDDQCMAFSDVNPQAPTHFLVIPKRRISQLSKAEEDDKALLGHLMYTAQAVAREQGIADDGFRVVINDGPNGCQSVYHIHLHVIGGKQLSWPPGC</sequence>
<organism evidence="5 6">
    <name type="scientific">Thecamonas trahens ATCC 50062</name>
    <dbReference type="NCBI Taxonomy" id="461836"/>
    <lineage>
        <taxon>Eukaryota</taxon>
        <taxon>Apusozoa</taxon>
        <taxon>Apusomonadida</taxon>
        <taxon>Apusomonadidae</taxon>
        <taxon>Thecamonas</taxon>
    </lineage>
</organism>
<keyword evidence="6" id="KW-1185">Reference proteome</keyword>
<dbReference type="STRING" id="461836.A0A0L0D5Z0"/>
<dbReference type="GeneID" id="25563595"/>
<protein>
    <submittedName>
        <fullName evidence="5">ZB14 zinc-binding protein</fullName>
    </submittedName>
</protein>
<feature type="domain" description="HIT" evidence="4">
    <location>
        <begin position="17"/>
        <end position="127"/>
    </location>
</feature>
<name>A0A0L0D5Z0_THETB</name>
<dbReference type="eggNOG" id="KOG3275">
    <property type="taxonomic scope" value="Eukaryota"/>
</dbReference>
<proteinExistence type="predicted"/>
<evidence type="ECO:0000256" key="1">
    <source>
        <dbReference type="PIRSR" id="PIRSR601310-1"/>
    </source>
</evidence>
<feature type="active site" description="Tele-AMP-histidine intermediate" evidence="1">
    <location>
        <position position="112"/>
    </location>
</feature>
<dbReference type="Gene3D" id="3.30.428.10">
    <property type="entry name" value="HIT-like"/>
    <property type="match status" value="1"/>
</dbReference>
<dbReference type="PANTHER" id="PTHR23089">
    <property type="entry name" value="HISTIDINE TRIAD HIT PROTEIN"/>
    <property type="match status" value="1"/>
</dbReference>
<dbReference type="AlphaFoldDB" id="A0A0L0D5Z0"/>
<dbReference type="InterPro" id="IPR019808">
    <property type="entry name" value="Histidine_triad_CS"/>
</dbReference>
<dbReference type="Proteomes" id="UP000054408">
    <property type="component" value="Unassembled WGS sequence"/>
</dbReference>
<evidence type="ECO:0000313" key="6">
    <source>
        <dbReference type="Proteomes" id="UP000054408"/>
    </source>
</evidence>
<dbReference type="GO" id="GO:0003824">
    <property type="term" value="F:catalytic activity"/>
    <property type="evidence" value="ECO:0007669"/>
    <property type="project" value="InterPro"/>
</dbReference>
<dbReference type="InterPro" id="IPR011146">
    <property type="entry name" value="HIT-like"/>
</dbReference>
<dbReference type="InterPro" id="IPR036265">
    <property type="entry name" value="HIT-like_sf"/>
</dbReference>
<dbReference type="PROSITE" id="PS00892">
    <property type="entry name" value="HIT_1"/>
    <property type="match status" value="1"/>
</dbReference>
<dbReference type="CDD" id="cd01276">
    <property type="entry name" value="PKCI_related"/>
    <property type="match status" value="1"/>
</dbReference>
<dbReference type="PROSITE" id="PS51084">
    <property type="entry name" value="HIT_2"/>
    <property type="match status" value="1"/>
</dbReference>
<evidence type="ECO:0000256" key="3">
    <source>
        <dbReference type="PROSITE-ProRule" id="PRU00464"/>
    </source>
</evidence>
<gene>
    <name evidence="5" type="ORF">AMSG_04030</name>
</gene>
<feature type="short sequence motif" description="Histidine triad motif" evidence="2 3">
    <location>
        <begin position="110"/>
        <end position="114"/>
    </location>
</feature>
<reference evidence="5 6" key="1">
    <citation type="submission" date="2010-05" db="EMBL/GenBank/DDBJ databases">
        <title>The Genome Sequence of Thecamonas trahens ATCC 50062.</title>
        <authorList>
            <consortium name="The Broad Institute Genome Sequencing Platform"/>
            <person name="Russ C."/>
            <person name="Cuomo C."/>
            <person name="Shea T."/>
            <person name="Young S.K."/>
            <person name="Zeng Q."/>
            <person name="Koehrsen M."/>
            <person name="Haas B."/>
            <person name="Borodovsky M."/>
            <person name="Guigo R."/>
            <person name="Alvarado L."/>
            <person name="Berlin A."/>
            <person name="Bochicchio J."/>
            <person name="Borenstein D."/>
            <person name="Chapman S."/>
            <person name="Chen Z."/>
            <person name="Freedman E."/>
            <person name="Gellesch M."/>
            <person name="Goldberg J."/>
            <person name="Griggs A."/>
            <person name="Gujja S."/>
            <person name="Heilman E."/>
            <person name="Heiman D."/>
            <person name="Hepburn T."/>
            <person name="Howarth C."/>
            <person name="Jen D."/>
            <person name="Larson L."/>
            <person name="Mehta T."/>
            <person name="Park D."/>
            <person name="Pearson M."/>
            <person name="Roberts A."/>
            <person name="Saif S."/>
            <person name="Shenoy N."/>
            <person name="Sisk P."/>
            <person name="Stolte C."/>
            <person name="Sykes S."/>
            <person name="Thomson T."/>
            <person name="Walk T."/>
            <person name="White J."/>
            <person name="Yandava C."/>
            <person name="Burger G."/>
            <person name="Gray M.W."/>
            <person name="Holland P.W.H."/>
            <person name="King N."/>
            <person name="Lang F.B.F."/>
            <person name="Roger A.J."/>
            <person name="Ruiz-Trillo I."/>
            <person name="Lander E."/>
            <person name="Nusbaum C."/>
        </authorList>
    </citation>
    <scope>NUCLEOTIDE SEQUENCE [LARGE SCALE GENOMIC DNA]</scope>
    <source>
        <strain evidence="5 6">ATCC 50062</strain>
    </source>
</reference>
<dbReference type="OrthoDB" id="672793at2759"/>
<dbReference type="SUPFAM" id="SSF54197">
    <property type="entry name" value="HIT-like"/>
    <property type="match status" value="1"/>
</dbReference>
<dbReference type="OMA" id="YRVVMNC"/>
<evidence type="ECO:0000313" key="5">
    <source>
        <dbReference type="EMBL" id="KNC47802.1"/>
    </source>
</evidence>
<dbReference type="EMBL" id="GL349448">
    <property type="protein sequence ID" value="KNC47802.1"/>
    <property type="molecule type" value="Genomic_DNA"/>
</dbReference>
<accession>A0A0L0D5Z0</accession>
<evidence type="ECO:0000256" key="2">
    <source>
        <dbReference type="PIRSR" id="PIRSR601310-3"/>
    </source>
</evidence>
<dbReference type="Pfam" id="PF01230">
    <property type="entry name" value="HIT"/>
    <property type="match status" value="1"/>
</dbReference>
<dbReference type="InterPro" id="IPR001310">
    <property type="entry name" value="Histidine_triad_HIT"/>
</dbReference>
<dbReference type="RefSeq" id="XP_013759280.1">
    <property type="nucleotide sequence ID" value="XM_013903826.1"/>
</dbReference>
<dbReference type="FunFam" id="3.30.428.10:FF:000005">
    <property type="entry name" value="Histidine triad nucleotide-binding protein 1"/>
    <property type="match status" value="1"/>
</dbReference>